<proteinExistence type="predicted"/>
<evidence type="ECO:0000313" key="1">
    <source>
        <dbReference type="EMBL" id="MPC42501.1"/>
    </source>
</evidence>
<gene>
    <name evidence="1" type="ORF">E2C01_036123</name>
</gene>
<name>A0A5B7F5Z8_PORTR</name>
<dbReference type="EMBL" id="VSRR010005459">
    <property type="protein sequence ID" value="MPC42501.1"/>
    <property type="molecule type" value="Genomic_DNA"/>
</dbReference>
<sequence length="69" mass="7785">MHNWGGNASHRRLPLIHPARRIRFWATGSCCGAPELVWCSGYIRDRETSISLGVVSWACIDVHVPVTQR</sequence>
<organism evidence="1 2">
    <name type="scientific">Portunus trituberculatus</name>
    <name type="common">Swimming crab</name>
    <name type="synonym">Neptunus trituberculatus</name>
    <dbReference type="NCBI Taxonomy" id="210409"/>
    <lineage>
        <taxon>Eukaryota</taxon>
        <taxon>Metazoa</taxon>
        <taxon>Ecdysozoa</taxon>
        <taxon>Arthropoda</taxon>
        <taxon>Crustacea</taxon>
        <taxon>Multicrustacea</taxon>
        <taxon>Malacostraca</taxon>
        <taxon>Eumalacostraca</taxon>
        <taxon>Eucarida</taxon>
        <taxon>Decapoda</taxon>
        <taxon>Pleocyemata</taxon>
        <taxon>Brachyura</taxon>
        <taxon>Eubrachyura</taxon>
        <taxon>Portunoidea</taxon>
        <taxon>Portunidae</taxon>
        <taxon>Portuninae</taxon>
        <taxon>Portunus</taxon>
    </lineage>
</organism>
<reference evidence="1 2" key="1">
    <citation type="submission" date="2019-05" db="EMBL/GenBank/DDBJ databases">
        <title>Another draft genome of Portunus trituberculatus and its Hox gene families provides insights of decapod evolution.</title>
        <authorList>
            <person name="Jeong J.-H."/>
            <person name="Song I."/>
            <person name="Kim S."/>
            <person name="Choi T."/>
            <person name="Kim D."/>
            <person name="Ryu S."/>
            <person name="Kim W."/>
        </authorList>
    </citation>
    <scope>NUCLEOTIDE SEQUENCE [LARGE SCALE GENOMIC DNA]</scope>
    <source>
        <tissue evidence="1">Muscle</tissue>
    </source>
</reference>
<protein>
    <submittedName>
        <fullName evidence="1">Uncharacterized protein</fullName>
    </submittedName>
</protein>
<dbReference type="Proteomes" id="UP000324222">
    <property type="component" value="Unassembled WGS sequence"/>
</dbReference>
<accession>A0A5B7F5Z8</accession>
<dbReference type="AlphaFoldDB" id="A0A5B7F5Z8"/>
<evidence type="ECO:0000313" key="2">
    <source>
        <dbReference type="Proteomes" id="UP000324222"/>
    </source>
</evidence>
<comment type="caution">
    <text evidence="1">The sequence shown here is derived from an EMBL/GenBank/DDBJ whole genome shotgun (WGS) entry which is preliminary data.</text>
</comment>
<keyword evidence="2" id="KW-1185">Reference proteome</keyword>